<keyword evidence="1" id="KW-0472">Membrane</keyword>
<evidence type="ECO:0000313" key="2">
    <source>
        <dbReference type="EMBL" id="VVE04156.1"/>
    </source>
</evidence>
<feature type="transmembrane region" description="Helical" evidence="1">
    <location>
        <begin position="12"/>
        <end position="39"/>
    </location>
</feature>
<dbReference type="PROSITE" id="PS51257">
    <property type="entry name" value="PROKAR_LIPOPROTEIN"/>
    <property type="match status" value="1"/>
</dbReference>
<sequence>MNSLRAFLKVLILSVFLWSMLFISLACAASFVVAFLFYWKRGYFLFGMDDIIYSLKAGVAAGVAAGLGIWGASKMREIDNRE</sequence>
<organism evidence="2 3">
    <name type="scientific">Pandoraea terrae</name>
    <dbReference type="NCBI Taxonomy" id="1537710"/>
    <lineage>
        <taxon>Bacteria</taxon>
        <taxon>Pseudomonadati</taxon>
        <taxon>Pseudomonadota</taxon>
        <taxon>Betaproteobacteria</taxon>
        <taxon>Burkholderiales</taxon>
        <taxon>Burkholderiaceae</taxon>
        <taxon>Pandoraea</taxon>
    </lineage>
</organism>
<accession>A0A5E4UW79</accession>
<gene>
    <name evidence="2" type="ORF">PTE30175_02219</name>
</gene>
<dbReference type="AlphaFoldDB" id="A0A5E4UW79"/>
<protein>
    <submittedName>
        <fullName evidence="2">Uncharacterized protein</fullName>
    </submittedName>
</protein>
<keyword evidence="1" id="KW-1133">Transmembrane helix</keyword>
<evidence type="ECO:0000256" key="1">
    <source>
        <dbReference type="SAM" id="Phobius"/>
    </source>
</evidence>
<proteinExistence type="predicted"/>
<name>A0A5E4UW79_9BURK</name>
<keyword evidence="1" id="KW-0812">Transmembrane</keyword>
<reference evidence="2 3" key="1">
    <citation type="submission" date="2019-08" db="EMBL/GenBank/DDBJ databases">
        <authorList>
            <person name="Peeters C."/>
        </authorList>
    </citation>
    <scope>NUCLEOTIDE SEQUENCE [LARGE SCALE GENOMIC DNA]</scope>
    <source>
        <strain evidence="2 3">LMG 30175</strain>
    </source>
</reference>
<feature type="transmembrane region" description="Helical" evidence="1">
    <location>
        <begin position="51"/>
        <end position="72"/>
    </location>
</feature>
<evidence type="ECO:0000313" key="3">
    <source>
        <dbReference type="Proteomes" id="UP000414233"/>
    </source>
</evidence>
<dbReference type="Proteomes" id="UP000414233">
    <property type="component" value="Unassembled WGS sequence"/>
</dbReference>
<dbReference type="EMBL" id="CABPRZ010000008">
    <property type="protein sequence ID" value="VVE04156.1"/>
    <property type="molecule type" value="Genomic_DNA"/>
</dbReference>
<keyword evidence="3" id="KW-1185">Reference proteome</keyword>